<organism evidence="2 3">
    <name type="scientific">Carboxylicivirga marina</name>
    <dbReference type="NCBI Taxonomy" id="2800988"/>
    <lineage>
        <taxon>Bacteria</taxon>
        <taxon>Pseudomonadati</taxon>
        <taxon>Bacteroidota</taxon>
        <taxon>Bacteroidia</taxon>
        <taxon>Marinilabiliales</taxon>
        <taxon>Marinilabiliaceae</taxon>
        <taxon>Carboxylicivirga</taxon>
    </lineage>
</organism>
<keyword evidence="1" id="KW-0472">Membrane</keyword>
<feature type="transmembrane region" description="Helical" evidence="1">
    <location>
        <begin position="129"/>
        <end position="150"/>
    </location>
</feature>
<dbReference type="EMBL" id="JAENRR010000080">
    <property type="protein sequence ID" value="MBK3519620.1"/>
    <property type="molecule type" value="Genomic_DNA"/>
</dbReference>
<proteinExistence type="predicted"/>
<keyword evidence="3" id="KW-1185">Reference proteome</keyword>
<feature type="transmembrane region" description="Helical" evidence="1">
    <location>
        <begin position="66"/>
        <end position="87"/>
    </location>
</feature>
<gene>
    <name evidence="2" type="ORF">JIV24_19915</name>
</gene>
<accession>A0ABS1HPT2</accession>
<protein>
    <submittedName>
        <fullName evidence="2">Uncharacterized protein</fullName>
    </submittedName>
</protein>
<keyword evidence="1" id="KW-1133">Transmembrane helix</keyword>
<keyword evidence="1" id="KW-0812">Transmembrane</keyword>
<comment type="caution">
    <text evidence="2">The sequence shown here is derived from an EMBL/GenBank/DDBJ whole genome shotgun (WGS) entry which is preliminary data.</text>
</comment>
<evidence type="ECO:0000313" key="3">
    <source>
        <dbReference type="Proteomes" id="UP000605676"/>
    </source>
</evidence>
<evidence type="ECO:0000313" key="2">
    <source>
        <dbReference type="EMBL" id="MBK3519620.1"/>
    </source>
</evidence>
<dbReference type="RefSeq" id="WP_200466839.1">
    <property type="nucleotide sequence ID" value="NZ_JAENRR010000080.1"/>
</dbReference>
<reference evidence="2 3" key="1">
    <citation type="submission" date="2021-01" db="EMBL/GenBank/DDBJ databases">
        <title>Carboxyliciviraga sp.nov., isolated from coastal sediments.</title>
        <authorList>
            <person name="Lu D."/>
            <person name="Zhang T."/>
        </authorList>
    </citation>
    <scope>NUCLEOTIDE SEQUENCE [LARGE SCALE GENOMIC DNA]</scope>
    <source>
        <strain evidence="2 3">N1Y132</strain>
    </source>
</reference>
<sequence>MLNTEKYREPNYKSITYICSLILIIGLFVQFDNPTKNATYDLFDGLIAITTFTFAYLWLKRRILLFGLAFYAVSWNIELMTNPLIVIENQSLLSYNLVIAGLILHVLAVICLVVGFIDKIKIEYLTKRIELNIRVILGLVLGISGLIQILTRII</sequence>
<feature type="transmembrane region" description="Helical" evidence="1">
    <location>
        <begin position="93"/>
        <end position="117"/>
    </location>
</feature>
<name>A0ABS1HPT2_9BACT</name>
<dbReference type="Proteomes" id="UP000605676">
    <property type="component" value="Unassembled WGS sequence"/>
</dbReference>
<feature type="transmembrane region" description="Helical" evidence="1">
    <location>
        <begin position="12"/>
        <end position="30"/>
    </location>
</feature>
<evidence type="ECO:0000256" key="1">
    <source>
        <dbReference type="SAM" id="Phobius"/>
    </source>
</evidence>
<feature type="transmembrane region" description="Helical" evidence="1">
    <location>
        <begin position="42"/>
        <end position="59"/>
    </location>
</feature>